<keyword evidence="2 16" id="KW-0812">Transmembrane</keyword>
<dbReference type="PROSITE" id="PS50835">
    <property type="entry name" value="IG_LIKE"/>
    <property type="match status" value="1"/>
</dbReference>
<feature type="disulfide bond" evidence="14">
    <location>
        <begin position="474"/>
        <end position="535"/>
    </location>
</feature>
<dbReference type="PROSITE" id="PS00420">
    <property type="entry name" value="SRCR_1"/>
    <property type="match status" value="1"/>
</dbReference>
<evidence type="ECO:0000256" key="2">
    <source>
        <dbReference type="ARBA" id="ARBA00022692"/>
    </source>
</evidence>
<feature type="domain" description="SRCR" evidence="18">
    <location>
        <begin position="639"/>
        <end position="739"/>
    </location>
</feature>
<dbReference type="PANTHER" id="PTHR48071:SF27">
    <property type="entry name" value="SCAVENGER RECEPTOR CYSTEINE-RICH TYPE 1 PROTEIN M130-LIKE"/>
    <property type="match status" value="1"/>
</dbReference>
<evidence type="ECO:0000256" key="1">
    <source>
        <dbReference type="ARBA" id="ARBA00004167"/>
    </source>
</evidence>
<feature type="disulfide bond" evidence="14">
    <location>
        <begin position="916"/>
        <end position="926"/>
    </location>
</feature>
<dbReference type="FunFam" id="3.10.250.10:FF:000002">
    <property type="entry name" value="Scavenger receptor cysteine-rich type 1 protein M130"/>
    <property type="match status" value="1"/>
</dbReference>
<evidence type="ECO:0000256" key="10">
    <source>
        <dbReference type="ARBA" id="ARBA00023319"/>
    </source>
</evidence>
<feature type="domain" description="SRCR" evidence="18">
    <location>
        <begin position="436"/>
        <end position="536"/>
    </location>
</feature>
<feature type="domain" description="SRCR" evidence="18">
    <location>
        <begin position="234"/>
        <end position="334"/>
    </location>
</feature>
<feature type="disulfide bond" evidence="14">
    <location>
        <begin position="769"/>
        <end position="833"/>
    </location>
</feature>
<keyword evidence="9" id="KW-0325">Glycoprotein</keyword>
<evidence type="ECO:0000256" key="16">
    <source>
        <dbReference type="SAM" id="Phobius"/>
    </source>
</evidence>
<feature type="domain" description="SRCR" evidence="18">
    <location>
        <begin position="539"/>
        <end position="636"/>
    </location>
</feature>
<dbReference type="Gene3D" id="3.10.250.10">
    <property type="entry name" value="SRCR-like domain"/>
    <property type="match status" value="9"/>
</dbReference>
<dbReference type="InterPro" id="IPR036772">
    <property type="entry name" value="SRCR-like_dom_sf"/>
</dbReference>
<feature type="disulfide bond" evidence="14">
    <location>
        <begin position="202"/>
        <end position="212"/>
    </location>
</feature>
<keyword evidence="4" id="KW-0677">Repeat</keyword>
<comment type="subcellular location">
    <subcellularLocation>
        <location evidence="1">Membrane</location>
        <topology evidence="1">Single-pass membrane protein</topology>
    </subcellularLocation>
</comment>
<dbReference type="AlphaFoldDB" id="A0A8S4B1T4"/>
<evidence type="ECO:0000313" key="21">
    <source>
        <dbReference type="Proteomes" id="UP000677803"/>
    </source>
</evidence>
<evidence type="ECO:0000256" key="14">
    <source>
        <dbReference type="PROSITE-ProRule" id="PRU00196"/>
    </source>
</evidence>
<comment type="function">
    <text evidence="11">Binds to extracellular matrix proteins. Binds to pathogen-associated molecular patterns (PAMPs) present on the cell walls of Gram-positive and Gram-negative bacteria and fungi, behaving as a pattern recognition receptor (PRR). Induces bacterial and fungal aggregation and subsequent inhibition of PAMP-induced cytokine release. Does not possess intrinsic bactericidal activity. May play a role in the innate defense and homeostasis of certain epithelial surfaces.</text>
</comment>
<protein>
    <recommendedName>
        <fullName evidence="13">Soluble scavenger receptor cysteine-rich domain-containing protein SSC5D</fullName>
    </recommendedName>
</protein>
<evidence type="ECO:0000313" key="20">
    <source>
        <dbReference type="EMBL" id="CAG5928115.1"/>
    </source>
</evidence>
<dbReference type="PRINTS" id="PR00258">
    <property type="entry name" value="SPERACTRCPTR"/>
</dbReference>
<feature type="disulfide bond" evidence="14">
    <location>
        <begin position="677"/>
        <end position="738"/>
    </location>
</feature>
<dbReference type="SMART" id="SM00202">
    <property type="entry name" value="SR"/>
    <property type="match status" value="9"/>
</dbReference>
<dbReference type="InterPro" id="IPR013783">
    <property type="entry name" value="Ig-like_fold"/>
</dbReference>
<dbReference type="SUPFAM" id="SSF56487">
    <property type="entry name" value="SRCR-like"/>
    <property type="match status" value="9"/>
</dbReference>
<keyword evidence="10" id="KW-0393">Immunoglobulin domain</keyword>
<feature type="domain" description="SRCR" evidence="18">
    <location>
        <begin position="32"/>
        <end position="131"/>
    </location>
</feature>
<evidence type="ECO:0000256" key="5">
    <source>
        <dbReference type="ARBA" id="ARBA00022989"/>
    </source>
</evidence>
<feature type="disulfide bond" evidence="14">
    <location>
        <begin position="404"/>
        <end position="414"/>
    </location>
</feature>
<evidence type="ECO:0000259" key="19">
    <source>
        <dbReference type="PROSITE" id="PS50835"/>
    </source>
</evidence>
<feature type="disulfide bond" evidence="14">
    <location>
        <begin position="461"/>
        <end position="525"/>
    </location>
</feature>
<feature type="disulfide bond" evidence="14">
    <location>
        <begin position="303"/>
        <end position="313"/>
    </location>
</feature>
<evidence type="ECO:0000256" key="11">
    <source>
        <dbReference type="ARBA" id="ARBA00058074"/>
    </source>
</evidence>
<feature type="disulfide bond" evidence="14">
    <location>
        <begin position="56"/>
        <end position="120"/>
    </location>
</feature>
<feature type="region of interest" description="Disordered" evidence="15">
    <location>
        <begin position="1210"/>
        <end position="1250"/>
    </location>
</feature>
<dbReference type="SUPFAM" id="SSF48726">
    <property type="entry name" value="Immunoglobulin"/>
    <property type="match status" value="2"/>
</dbReference>
<feature type="chain" id="PRO_5035715782" description="Soluble scavenger receptor cysteine-rich domain-containing protein SSC5D" evidence="17">
    <location>
        <begin position="30"/>
        <end position="1271"/>
    </location>
</feature>
<keyword evidence="7 14" id="KW-1015">Disulfide bond</keyword>
<keyword evidence="21" id="KW-1185">Reference proteome</keyword>
<gene>
    <name evidence="20" type="ORF">MMEN_LOCUS11778</name>
</gene>
<keyword evidence="5 16" id="KW-1133">Transmembrane helix</keyword>
<feature type="disulfide bond" evidence="14">
    <location>
        <begin position="885"/>
        <end position="946"/>
    </location>
</feature>
<dbReference type="Pfam" id="PF00530">
    <property type="entry name" value="SRCR"/>
    <property type="match status" value="9"/>
</dbReference>
<dbReference type="PROSITE" id="PS50287">
    <property type="entry name" value="SRCR_2"/>
    <property type="match status" value="9"/>
</dbReference>
<keyword evidence="6 16" id="KW-0472">Membrane</keyword>
<feature type="signal peptide" evidence="17">
    <location>
        <begin position="1"/>
        <end position="29"/>
    </location>
</feature>
<feature type="compositionally biased region" description="Basic and acidic residues" evidence="15">
    <location>
        <begin position="1235"/>
        <end position="1250"/>
    </location>
</feature>
<proteinExistence type="predicted"/>
<feature type="transmembrane region" description="Helical" evidence="16">
    <location>
        <begin position="1164"/>
        <end position="1186"/>
    </location>
</feature>
<evidence type="ECO:0000256" key="6">
    <source>
        <dbReference type="ARBA" id="ARBA00023136"/>
    </source>
</evidence>
<keyword evidence="8" id="KW-0675">Receptor</keyword>
<evidence type="ECO:0000256" key="12">
    <source>
        <dbReference type="ARBA" id="ARBA00064153"/>
    </source>
</evidence>
<feature type="disulfide bond" evidence="14">
    <location>
        <begin position="272"/>
        <end position="333"/>
    </location>
</feature>
<comment type="caution">
    <text evidence="14">Lacks conserved residue(s) required for the propagation of feature annotation.</text>
</comment>
<dbReference type="GO" id="GO:0005886">
    <property type="term" value="C:plasma membrane"/>
    <property type="evidence" value="ECO:0007669"/>
    <property type="project" value="TreeGrafter"/>
</dbReference>
<dbReference type="PANTHER" id="PTHR48071">
    <property type="entry name" value="SRCR DOMAIN-CONTAINING PROTEIN"/>
    <property type="match status" value="1"/>
</dbReference>
<dbReference type="FunFam" id="3.10.250.10:FF:000006">
    <property type="entry name" value="neurotrypsin isoform X2"/>
    <property type="match status" value="3"/>
</dbReference>
<dbReference type="Pfam" id="PF00047">
    <property type="entry name" value="ig"/>
    <property type="match status" value="1"/>
</dbReference>
<evidence type="ECO:0000256" key="4">
    <source>
        <dbReference type="ARBA" id="ARBA00022737"/>
    </source>
</evidence>
<dbReference type="GO" id="GO:0005737">
    <property type="term" value="C:cytoplasm"/>
    <property type="evidence" value="ECO:0007669"/>
    <property type="project" value="UniProtKB-ARBA"/>
</dbReference>
<evidence type="ECO:0000256" key="15">
    <source>
        <dbReference type="SAM" id="MobiDB-lite"/>
    </source>
</evidence>
<evidence type="ECO:0000256" key="7">
    <source>
        <dbReference type="ARBA" id="ARBA00023157"/>
    </source>
</evidence>
<accession>A0A8S4B1T4</accession>
<dbReference type="InterPro" id="IPR036179">
    <property type="entry name" value="Ig-like_dom_sf"/>
</dbReference>
<feature type="disulfide bond" evidence="14">
    <location>
        <begin position="782"/>
        <end position="843"/>
    </location>
</feature>
<feature type="disulfide bond" evidence="14">
    <location>
        <begin position="605"/>
        <end position="615"/>
    </location>
</feature>
<dbReference type="OrthoDB" id="536948at2759"/>
<dbReference type="SMART" id="SM00409">
    <property type="entry name" value="IG"/>
    <property type="match status" value="2"/>
</dbReference>
<dbReference type="InterPro" id="IPR007110">
    <property type="entry name" value="Ig-like_dom"/>
</dbReference>
<dbReference type="InterPro" id="IPR013151">
    <property type="entry name" value="Immunoglobulin_dom"/>
</dbReference>
<dbReference type="FunFam" id="3.10.250.10:FF:000007">
    <property type="entry name" value="Soluble scavenger receptor cysteine-rich domain-containing protein SSC5D"/>
    <property type="match status" value="1"/>
</dbReference>
<feature type="domain" description="SRCR" evidence="18">
    <location>
        <begin position="337"/>
        <end position="431"/>
    </location>
</feature>
<comment type="caution">
    <text evidence="20">The sequence shown here is derived from an EMBL/GenBank/DDBJ whole genome shotgun (WGS) entry which is preliminary data.</text>
</comment>
<evidence type="ECO:0000256" key="9">
    <source>
        <dbReference type="ARBA" id="ARBA00023180"/>
    </source>
</evidence>
<feature type="disulfide bond" evidence="14">
    <location>
        <begin position="505"/>
        <end position="515"/>
    </location>
</feature>
<evidence type="ECO:0000259" key="18">
    <source>
        <dbReference type="PROSITE" id="PS50287"/>
    </source>
</evidence>
<feature type="disulfide bond" evidence="14">
    <location>
        <begin position="872"/>
        <end position="936"/>
    </location>
</feature>
<evidence type="ECO:0000256" key="13">
    <source>
        <dbReference type="ARBA" id="ARBA00069168"/>
    </source>
</evidence>
<sequence length="1271" mass="138080">MIISIFVEKLHFVFLVMTGLLNLPLFTECNKIRLVGPSRCAGRVEIFHEDSWGTVCDDFWSLASAGVVCRELNCGTVQEAKKNAFFGQGKDEIFLDDVKCVGDESSLLKCPHKPLGVNNCGHSEDAGVICSEHMKLVNGTNRCDGRVQIYHEGSWKPVCSTNWGVAEAAVVCREISCGTPVINPTIKDFGQSHGLAGVKSSCIGNETSISTCEIQEIKESCPDAVVVCANNKPTRLVNGTNQCSGRVEVFYEGQWGTVCDDRWGLQEAAVVCRELNCGNALTVKYKAFFGRGHDQVWLDDIDCTGHEKSLADCPHRGFGEHDCDHSEDAGVICSESVRLTNGTSSCSGRVEVLHGEKWVNICNNNWGINEASVLCKELNCGPPKKSQDVLSYGNSAQTGYNSRCPNDATSIKECTLAEHIGTCEIVSAACTENPPIRLVNGTDRCSGRVEVLHDGQWGTVCDDEWDMRDAQVVCRAVDCGSALTVKPGAYFGQGPGEILLDDVSCIGNETSLLHCQRSAFGENNCGHSEDAGVICAANLRLMNGPNQCSGRVEVYHRSNWSPVYKINFGMNEAAVVCREMNCGEPVKISTSFGVSGDLRGLKVSCSGGESSLTRCTLTDYVRTRHDHFQDVSVECAGNVRLVNGSHRCDGRVEVYEREKWWPVCGQTWDIHGATVLCRDLGCGRPHGVTTSSEYGLGSGPTLNEQIECTGTEYTFSQCQRRPFGNRICNATSVAGAVCTGSLEVRLANGRDECSGRVEVRHGETWQTVCDTDWTQSKAQVVCKTLECGTALSAPGGAHFGQGNGSVVESSGSCFDDGTSLKKCSVQGFRTVNCGHQHDAGAICAAPLRLVGGSGQCSGRVELFYKGEWGTVCDDDWQITTADVVCKQIGCGHAVAAPTNAHFGRGSGPIWLDNVECEGQEAALTHCRHAGFGENNCGHGEDASVICLGALQKPQLTISPATEVNWGDRVEFTCTVVSEHLGGTFVLKNTQGTYTKEKFSEHEAATFIIPSVDFSQKGSYFCEYQKKLPEQVIYYPQGNVADLSVLVKLEKPNIFLNSPHTMVIYSPDRLTVNKGSTFAVTCSTFSTYSNGVFYLTNSVTNHTEAKEATGDTIHRLANFEFSEVDFQHQGRYSCVYSVNISTEPFCSLPSKSLQISVISTSSPSVIGAVVGLLVVLFLALVIGFLVWRKKLRGAGVLVQFSNRFDGAVRQDMEDRSKRLPSERERSNQLYEPAQHSTKENNVDLDSDHPAERVPEDLAGKVCYELEPLVDTL</sequence>
<dbReference type="GO" id="GO:0031638">
    <property type="term" value="P:zymogen activation"/>
    <property type="evidence" value="ECO:0007669"/>
    <property type="project" value="TreeGrafter"/>
</dbReference>
<evidence type="ECO:0000256" key="8">
    <source>
        <dbReference type="ARBA" id="ARBA00023170"/>
    </source>
</evidence>
<dbReference type="Gene3D" id="2.60.40.10">
    <property type="entry name" value="Immunoglobulins"/>
    <property type="match status" value="2"/>
</dbReference>
<feature type="domain" description="Ig-like" evidence="19">
    <location>
        <begin position="953"/>
        <end position="1021"/>
    </location>
</feature>
<name>A0A8S4B1T4_9TELE</name>
<reference evidence="20" key="1">
    <citation type="submission" date="2021-05" db="EMBL/GenBank/DDBJ databases">
        <authorList>
            <person name="Tigano A."/>
        </authorList>
    </citation>
    <scope>NUCLEOTIDE SEQUENCE</scope>
</reference>
<dbReference type="EMBL" id="CAJRST010012224">
    <property type="protein sequence ID" value="CAG5928115.1"/>
    <property type="molecule type" value="Genomic_DNA"/>
</dbReference>
<dbReference type="FunFam" id="3.10.250.10:FF:000016">
    <property type="entry name" value="Scavenger receptor cysteine-rich protein type 12"/>
    <property type="match status" value="1"/>
</dbReference>
<feature type="disulfide bond" evidence="14">
    <location>
        <begin position="100"/>
        <end position="110"/>
    </location>
</feature>
<feature type="disulfide bond" evidence="14">
    <location>
        <begin position="259"/>
        <end position="323"/>
    </location>
</feature>
<comment type="subunit">
    <text evidence="12">Interacts with LGALS1 and laminin.</text>
</comment>
<organism evidence="20 21">
    <name type="scientific">Menidia menidia</name>
    <name type="common">Atlantic silverside</name>
    <dbReference type="NCBI Taxonomy" id="238744"/>
    <lineage>
        <taxon>Eukaryota</taxon>
        <taxon>Metazoa</taxon>
        <taxon>Chordata</taxon>
        <taxon>Craniata</taxon>
        <taxon>Vertebrata</taxon>
        <taxon>Euteleostomi</taxon>
        <taxon>Actinopterygii</taxon>
        <taxon>Neopterygii</taxon>
        <taxon>Teleostei</taxon>
        <taxon>Neoteleostei</taxon>
        <taxon>Acanthomorphata</taxon>
        <taxon>Ovalentaria</taxon>
        <taxon>Atherinomorphae</taxon>
        <taxon>Atheriniformes</taxon>
        <taxon>Atherinopsidae</taxon>
        <taxon>Menidiinae</taxon>
        <taxon>Menidia</taxon>
    </lineage>
</organism>
<dbReference type="FunFam" id="3.10.250.10:FF:000032">
    <property type="entry name" value="Si:dkey-14d8.20"/>
    <property type="match status" value="1"/>
</dbReference>
<feature type="domain" description="SRCR" evidence="18">
    <location>
        <begin position="134"/>
        <end position="229"/>
    </location>
</feature>
<keyword evidence="3 17" id="KW-0732">Signal</keyword>
<dbReference type="Proteomes" id="UP000677803">
    <property type="component" value="Unassembled WGS sequence"/>
</dbReference>
<dbReference type="InterPro" id="IPR003599">
    <property type="entry name" value="Ig_sub"/>
</dbReference>
<dbReference type="InterPro" id="IPR001190">
    <property type="entry name" value="SRCR"/>
</dbReference>
<evidence type="ECO:0000256" key="3">
    <source>
        <dbReference type="ARBA" id="ARBA00022729"/>
    </source>
</evidence>
<feature type="domain" description="SRCR" evidence="18">
    <location>
        <begin position="744"/>
        <end position="844"/>
    </location>
</feature>
<feature type="disulfide bond" evidence="14">
    <location>
        <begin position="708"/>
        <end position="718"/>
    </location>
</feature>
<feature type="compositionally biased region" description="Basic and acidic residues" evidence="15">
    <location>
        <begin position="1210"/>
        <end position="1225"/>
    </location>
</feature>
<feature type="disulfide bond" evidence="14">
    <location>
        <begin position="664"/>
        <end position="728"/>
    </location>
</feature>
<dbReference type="GO" id="GO:0004252">
    <property type="term" value="F:serine-type endopeptidase activity"/>
    <property type="evidence" value="ECO:0007669"/>
    <property type="project" value="TreeGrafter"/>
</dbReference>
<feature type="domain" description="SRCR" evidence="18">
    <location>
        <begin position="847"/>
        <end position="947"/>
    </location>
</feature>
<dbReference type="FunFam" id="3.10.250.10:FF:000004">
    <property type="entry name" value="Scavenger receptor cysteine-rich type 1 protein M130"/>
    <property type="match status" value="1"/>
</dbReference>
<evidence type="ECO:0000256" key="17">
    <source>
        <dbReference type="SAM" id="SignalP"/>
    </source>
</evidence>
<feature type="disulfide bond" evidence="14">
    <location>
        <begin position="813"/>
        <end position="823"/>
    </location>
</feature>
<feature type="disulfide bond" evidence="14">
    <location>
        <begin position="69"/>
        <end position="130"/>
    </location>
</feature>